<dbReference type="Gene3D" id="3.50.30.60">
    <property type="entry name" value="LD-carboxypeptidase A C-terminal domain-like"/>
    <property type="match status" value="1"/>
</dbReference>
<dbReference type="Proteomes" id="UP000070394">
    <property type="component" value="Unassembled WGS sequence"/>
</dbReference>
<dbReference type="InterPro" id="IPR027478">
    <property type="entry name" value="LdcA_N"/>
</dbReference>
<dbReference type="PANTHER" id="PTHR30237">
    <property type="entry name" value="MURAMOYLTETRAPEPTIDE CARBOXYPEPTIDASE"/>
    <property type="match status" value="1"/>
</dbReference>
<dbReference type="Pfam" id="PF02016">
    <property type="entry name" value="Peptidase_S66"/>
    <property type="match status" value="1"/>
</dbReference>
<dbReference type="GO" id="GO:0004180">
    <property type="term" value="F:carboxypeptidase activity"/>
    <property type="evidence" value="ECO:0007669"/>
    <property type="project" value="UniProtKB-KW"/>
</dbReference>
<dbReference type="SUPFAM" id="SSF141986">
    <property type="entry name" value="LD-carboxypeptidase A C-terminal domain-like"/>
    <property type="match status" value="1"/>
</dbReference>
<proteinExistence type="inferred from homology"/>
<dbReference type="PIRSF" id="PIRSF028757">
    <property type="entry name" value="LD-carboxypeptidase"/>
    <property type="match status" value="1"/>
</dbReference>
<name>A0A133ZJG6_9FIRM</name>
<feature type="domain" description="LD-carboxypeptidase N-terminal" evidence="3">
    <location>
        <begin position="19"/>
        <end position="142"/>
    </location>
</feature>
<reference evidence="6" key="1">
    <citation type="submission" date="2016-01" db="EMBL/GenBank/DDBJ databases">
        <authorList>
            <person name="Mitreva M."/>
            <person name="Pepin K.H."/>
            <person name="Mihindukulasuriya K.A."/>
            <person name="Fulton R."/>
            <person name="Fronick C."/>
            <person name="O'Laughlin M."/>
            <person name="Miner T."/>
            <person name="Herter B."/>
            <person name="Rosa B.A."/>
            <person name="Cordes M."/>
            <person name="Tomlinson C."/>
            <person name="Wollam A."/>
            <person name="Palsikar V.B."/>
            <person name="Mardis E.R."/>
            <person name="Wilson R.K."/>
        </authorList>
    </citation>
    <scope>NUCLEOTIDE SEQUENCE [LARGE SCALE GENOMIC DNA]</scope>
    <source>
        <strain evidence="6">DNF00896</strain>
    </source>
</reference>
<keyword evidence="5" id="KW-0121">Carboxypeptidase</keyword>
<keyword evidence="5" id="KW-0645">Protease</keyword>
<sequence>MIQWRYRVFDKEIFMVKKIGIVSLSSGVLGESFIKHELKIGVERLNKYGIEVEFLPNALKGMDFIKENPESRAKDLIEAFKDDSIDMILCAIGGVDTYKLLPYLFENNELKAAVKQKIFLGFSDTTKNHFMLNKVGIKTFYGQAFLPDICELSNEMLPYTKKYFEELITTGKIKEIRPSEFWYKEREDFSENSIGVDMEKYKNTGFELLCGKPVFKGKILGGCIDSIYDIFDNSRFEDTVSLCKKYDLFPSLDDWKNKILLLETSENKPEPKLYRKMIGALKDYGIFDVLSGVLVGKPQDEVYYEEYKQILLEEIGDKDLSVVYNINVGHATPRCIIPFGVEAEVDVDKQVIVFDN</sequence>
<organism evidence="5 6">
    <name type="scientific">Lachnoanaerobaculum saburreum</name>
    <dbReference type="NCBI Taxonomy" id="467210"/>
    <lineage>
        <taxon>Bacteria</taxon>
        <taxon>Bacillati</taxon>
        <taxon>Bacillota</taxon>
        <taxon>Clostridia</taxon>
        <taxon>Lachnospirales</taxon>
        <taxon>Lachnospiraceae</taxon>
        <taxon>Lachnoanaerobaculum</taxon>
    </lineage>
</organism>
<dbReference type="PATRIC" id="fig|467210.3.peg.2078"/>
<evidence type="ECO:0000313" key="5">
    <source>
        <dbReference type="EMBL" id="KXB55560.1"/>
    </source>
</evidence>
<evidence type="ECO:0000259" key="3">
    <source>
        <dbReference type="Pfam" id="PF02016"/>
    </source>
</evidence>
<comment type="similarity">
    <text evidence="1">Belongs to the peptidase S66 family.</text>
</comment>
<protein>
    <submittedName>
        <fullName evidence="5">LD-carboxypeptidase</fullName>
    </submittedName>
</protein>
<dbReference type="InterPro" id="IPR003507">
    <property type="entry name" value="S66_fam"/>
</dbReference>
<dbReference type="Gene3D" id="3.40.50.10740">
    <property type="entry name" value="Class I glutamine amidotransferase-like"/>
    <property type="match status" value="1"/>
</dbReference>
<dbReference type="PANTHER" id="PTHR30237:SF4">
    <property type="entry name" value="LD-CARBOXYPEPTIDASE C-TERMINAL DOMAIN-CONTAINING PROTEIN"/>
    <property type="match status" value="1"/>
</dbReference>
<dbReference type="InterPro" id="IPR029062">
    <property type="entry name" value="Class_I_gatase-like"/>
</dbReference>
<keyword evidence="6" id="KW-1185">Reference proteome</keyword>
<dbReference type="InterPro" id="IPR040921">
    <property type="entry name" value="Peptidase_S66C"/>
</dbReference>
<dbReference type="EMBL" id="LSDA01000111">
    <property type="protein sequence ID" value="KXB55560.1"/>
    <property type="molecule type" value="Genomic_DNA"/>
</dbReference>
<keyword evidence="2" id="KW-0378">Hydrolase</keyword>
<evidence type="ECO:0000259" key="4">
    <source>
        <dbReference type="Pfam" id="PF17676"/>
    </source>
</evidence>
<dbReference type="InterPro" id="IPR027461">
    <property type="entry name" value="Carboxypeptidase_A_C_sf"/>
</dbReference>
<dbReference type="SUPFAM" id="SSF52317">
    <property type="entry name" value="Class I glutamine amidotransferase-like"/>
    <property type="match status" value="1"/>
</dbReference>
<dbReference type="STRING" id="467210.HMPREF1866_02100"/>
<accession>A0A133ZJG6</accession>
<evidence type="ECO:0000256" key="2">
    <source>
        <dbReference type="ARBA" id="ARBA00022801"/>
    </source>
</evidence>
<feature type="domain" description="LD-carboxypeptidase C-terminal" evidence="4">
    <location>
        <begin position="216"/>
        <end position="345"/>
    </location>
</feature>
<gene>
    <name evidence="5" type="ORF">HMPREF1866_02100</name>
</gene>
<evidence type="ECO:0000256" key="1">
    <source>
        <dbReference type="ARBA" id="ARBA00010233"/>
    </source>
</evidence>
<dbReference type="CDD" id="cd07062">
    <property type="entry name" value="Peptidase_S66_mccF_like"/>
    <property type="match status" value="1"/>
</dbReference>
<evidence type="ECO:0000313" key="6">
    <source>
        <dbReference type="Proteomes" id="UP000070394"/>
    </source>
</evidence>
<dbReference type="InterPro" id="IPR040449">
    <property type="entry name" value="Peptidase_S66_N"/>
</dbReference>
<dbReference type="Pfam" id="PF17676">
    <property type="entry name" value="Peptidase_S66C"/>
    <property type="match status" value="1"/>
</dbReference>
<dbReference type="AlphaFoldDB" id="A0A133ZJG6"/>
<comment type="caution">
    <text evidence="5">The sequence shown here is derived from an EMBL/GenBank/DDBJ whole genome shotgun (WGS) entry which is preliminary data.</text>
</comment>